<dbReference type="HOGENOM" id="CLU_3060600_0_0_11"/>
<evidence type="ECO:0000313" key="2">
    <source>
        <dbReference type="EMBL" id="ACR16950.1"/>
    </source>
</evidence>
<name>C4LGA0_CORK4</name>
<proteinExistence type="predicted"/>
<evidence type="ECO:0000313" key="3">
    <source>
        <dbReference type="Proteomes" id="UP000001473"/>
    </source>
</evidence>
<protein>
    <submittedName>
        <fullName evidence="2">Uncharacterized protein</fullName>
    </submittedName>
</protein>
<organism evidence="2 3">
    <name type="scientific">Corynebacterium kroppenstedtii (strain DSM 44385 / JCM 11950 / CIP 105744 / CCUG 35717)</name>
    <dbReference type="NCBI Taxonomy" id="645127"/>
    <lineage>
        <taxon>Bacteria</taxon>
        <taxon>Bacillati</taxon>
        <taxon>Actinomycetota</taxon>
        <taxon>Actinomycetes</taxon>
        <taxon>Mycobacteriales</taxon>
        <taxon>Corynebacteriaceae</taxon>
        <taxon>Corynebacterium</taxon>
    </lineage>
</organism>
<dbReference type="Proteomes" id="UP000001473">
    <property type="component" value="Chromosome"/>
</dbReference>
<dbReference type="EMBL" id="CP001620">
    <property type="protein sequence ID" value="ACR16950.1"/>
    <property type="molecule type" value="Genomic_DNA"/>
</dbReference>
<gene>
    <name evidence="2" type="ordered locus">ckrop_0157</name>
</gene>
<reference evidence="2 3" key="1">
    <citation type="journal article" date="2008" name="J. Biotechnol.">
        <title>Ultrafast pyrosequencing of Corynebacterium kroppenstedtii DSM44385 revealed insights into the physiology of a lipophilic corynebacterium that lacks mycolic acids.</title>
        <authorList>
            <person name="Tauch A."/>
            <person name="Schneider J."/>
            <person name="Szczepanowski R."/>
            <person name="Tilker A."/>
            <person name="Viehoever P."/>
            <person name="Gartemann K.-H."/>
            <person name="Arnold W."/>
            <person name="Blom J."/>
            <person name="Brinkrolf K."/>
            <person name="Brune I."/>
            <person name="Goetker S."/>
            <person name="Weisshaar B."/>
            <person name="Goesmann A."/>
            <person name="Droege M."/>
            <person name="Puehler A."/>
        </authorList>
    </citation>
    <scope>NUCLEOTIDE SEQUENCE [LARGE SCALE GENOMIC DNA]</scope>
    <source>
        <strain evidence="3">DSM 44385 / JCM 11950 / CIP 105744 / CCUG 35717</strain>
    </source>
</reference>
<feature type="transmembrane region" description="Helical" evidence="1">
    <location>
        <begin position="32"/>
        <end position="52"/>
    </location>
</feature>
<evidence type="ECO:0000256" key="1">
    <source>
        <dbReference type="SAM" id="Phobius"/>
    </source>
</evidence>
<keyword evidence="1" id="KW-0812">Transmembrane</keyword>
<keyword evidence="1" id="KW-0472">Membrane</keyword>
<sequence>MCLRKQWCFHFRHSYFRLEHFRIEETLLEKTLGLVLVVVVSAVVPIGVGWAID</sequence>
<keyword evidence="3" id="KW-1185">Reference proteome</keyword>
<keyword evidence="1" id="KW-1133">Transmembrane helix</keyword>
<dbReference type="KEGG" id="ckp:ckrop_0157"/>
<accession>C4LGA0</accession>
<dbReference type="AlphaFoldDB" id="C4LGA0"/>